<protein>
    <submittedName>
        <fullName evidence="1">Uncharacterized protein</fullName>
    </submittedName>
</protein>
<sequence length="93" mass="10700">MPSISESCQKKLEAFFLRRAKEWANSLNVKHRGMDVWELHGSFEEKGYKLDWSQIGSELVFCVVDLKSGKNVRDGRVFLSPDPHSDAVIFEEL</sequence>
<proteinExistence type="predicted"/>
<dbReference type="RefSeq" id="WP_010501188.1">
    <property type="nucleotide sequence ID" value="NZ_LQRA01000093.1"/>
</dbReference>
<dbReference type="EMBL" id="LQRA01000093">
    <property type="protein sequence ID" value="KZE73423.1"/>
    <property type="molecule type" value="Genomic_DNA"/>
</dbReference>
<keyword evidence="2" id="KW-1185">Reference proteome</keyword>
<reference evidence="2" key="1">
    <citation type="submission" date="2016-01" db="EMBL/GenBank/DDBJ databases">
        <title>Draft genome of Chromobacterium sp. F49.</title>
        <authorList>
            <person name="Hong K.W."/>
        </authorList>
    </citation>
    <scope>NUCLEOTIDE SEQUENCE [LARGE SCALE GENOMIC DNA]</scope>
    <source>
        <strain evidence="2">M63</strain>
    </source>
</reference>
<accession>A0A163UJQ9</accession>
<evidence type="ECO:0000313" key="2">
    <source>
        <dbReference type="Proteomes" id="UP000076563"/>
    </source>
</evidence>
<dbReference type="AlphaFoldDB" id="A0A163UJQ9"/>
<organism evidence="1 2">
    <name type="scientific">Paenibacillus elgii</name>
    <dbReference type="NCBI Taxonomy" id="189691"/>
    <lineage>
        <taxon>Bacteria</taxon>
        <taxon>Bacillati</taxon>
        <taxon>Bacillota</taxon>
        <taxon>Bacilli</taxon>
        <taxon>Bacillales</taxon>
        <taxon>Paenibacillaceae</taxon>
        <taxon>Paenibacillus</taxon>
    </lineage>
</organism>
<name>A0A163UJQ9_9BACL</name>
<gene>
    <name evidence="1" type="ORF">AV654_32625</name>
</gene>
<dbReference type="Proteomes" id="UP000076563">
    <property type="component" value="Unassembled WGS sequence"/>
</dbReference>
<evidence type="ECO:0000313" key="1">
    <source>
        <dbReference type="EMBL" id="KZE73423.1"/>
    </source>
</evidence>
<comment type="caution">
    <text evidence="1">The sequence shown here is derived from an EMBL/GenBank/DDBJ whole genome shotgun (WGS) entry which is preliminary data.</text>
</comment>